<accession>A0A972VZC2</accession>
<dbReference type="GO" id="GO:0051082">
    <property type="term" value="F:unfolded protein binding"/>
    <property type="evidence" value="ECO:0007669"/>
    <property type="project" value="UniProtKB-UniRule"/>
</dbReference>
<dbReference type="Pfam" id="PF01430">
    <property type="entry name" value="HSP33"/>
    <property type="match status" value="1"/>
</dbReference>
<dbReference type="GO" id="GO:0044183">
    <property type="term" value="F:protein folding chaperone"/>
    <property type="evidence" value="ECO:0007669"/>
    <property type="project" value="TreeGrafter"/>
</dbReference>
<dbReference type="PIRSF" id="PIRSF005261">
    <property type="entry name" value="Heat_shock_Hsp33"/>
    <property type="match status" value="1"/>
</dbReference>
<dbReference type="SUPFAM" id="SSF64397">
    <property type="entry name" value="Hsp33 domain"/>
    <property type="match status" value="1"/>
</dbReference>
<comment type="subcellular location">
    <subcellularLocation>
        <location evidence="6">Cytoplasm</location>
    </subcellularLocation>
</comment>
<comment type="caution">
    <text evidence="7">The sequence shown here is derived from an EMBL/GenBank/DDBJ whole genome shotgun (WGS) entry which is preliminary data.</text>
</comment>
<dbReference type="Gene3D" id="3.55.30.10">
    <property type="entry name" value="Hsp33 domain"/>
    <property type="match status" value="1"/>
</dbReference>
<dbReference type="NCBIfam" id="NF001033">
    <property type="entry name" value="PRK00114.1"/>
    <property type="match status" value="1"/>
</dbReference>
<dbReference type="PANTHER" id="PTHR30111">
    <property type="entry name" value="33 KDA CHAPERONIN"/>
    <property type="match status" value="1"/>
</dbReference>
<dbReference type="Gene3D" id="3.90.1280.10">
    <property type="entry name" value="HSP33 redox switch-like"/>
    <property type="match status" value="1"/>
</dbReference>
<dbReference type="HAMAP" id="MF_00117">
    <property type="entry name" value="HslO"/>
    <property type="match status" value="1"/>
</dbReference>
<sequence>MSDYSQRFLFDDTDIRGEIVQLDASFQGVVARHDYPPAVARLLGEFLSASVLLGSTIKFDGRLVLQARGNGELKVVVAECRHDGSIRGIARLGETVDGQDFAALLGEGTLVMTVEPAVGKSYQSLVPLTGASLAACLEYYFQQSEQLMTKIWLSADSQRAGGLLLQQLPRQLVMDPEARVRQWEHAVILADTTRPEELLDLAAETFLQRLYAAEPIRVQSPSPVNFSCSCSAARTANALVLLGKDEVDSLFADMPEVVMGCEFCGEHYHFTRESLAEVLLAGDVLN</sequence>
<dbReference type="GO" id="GO:0005737">
    <property type="term" value="C:cytoplasm"/>
    <property type="evidence" value="ECO:0007669"/>
    <property type="project" value="UniProtKB-SubCell"/>
</dbReference>
<comment type="function">
    <text evidence="6">Redox regulated molecular chaperone. Protects both thermally unfolding and oxidatively damaged proteins from irreversible aggregation. Plays an important role in the bacterial defense system toward oxidative stress.</text>
</comment>
<evidence type="ECO:0000256" key="6">
    <source>
        <dbReference type="HAMAP-Rule" id="MF_00117"/>
    </source>
</evidence>
<keyword evidence="3 6" id="KW-1015">Disulfide bond</keyword>
<evidence type="ECO:0000256" key="4">
    <source>
        <dbReference type="ARBA" id="ARBA00023186"/>
    </source>
</evidence>
<protein>
    <recommendedName>
        <fullName evidence="6">33 kDa chaperonin</fullName>
    </recommendedName>
    <alternativeName>
        <fullName evidence="6">Heat shock protein 33 homolog</fullName>
        <shortName evidence="6">HSP33</shortName>
    </alternativeName>
</protein>
<dbReference type="Gene3D" id="1.10.287.480">
    <property type="entry name" value="helix hairpin bin"/>
    <property type="match status" value="1"/>
</dbReference>
<comment type="PTM">
    <text evidence="6">Under oxidizing conditions two disulfide bonds are formed involving the reactive cysteines. Under reducing conditions zinc is bound to the reactive cysteines and the protein is inactive.</text>
</comment>
<dbReference type="GO" id="GO:0042026">
    <property type="term" value="P:protein refolding"/>
    <property type="evidence" value="ECO:0007669"/>
    <property type="project" value="TreeGrafter"/>
</dbReference>
<gene>
    <name evidence="6 7" type="primary">hslO</name>
    <name evidence="7" type="ORF">HQ497_12950</name>
</gene>
<name>A0A972VZC2_9GAMM</name>
<dbReference type="InterPro" id="IPR023212">
    <property type="entry name" value="Hsp33_helix_hairpin_bin_dom_sf"/>
</dbReference>
<dbReference type="CDD" id="cd00498">
    <property type="entry name" value="Hsp33"/>
    <property type="match status" value="1"/>
</dbReference>
<dbReference type="AlphaFoldDB" id="A0A972VZC2"/>
<evidence type="ECO:0000256" key="2">
    <source>
        <dbReference type="ARBA" id="ARBA00022833"/>
    </source>
</evidence>
<evidence type="ECO:0000313" key="8">
    <source>
        <dbReference type="Proteomes" id="UP000754644"/>
    </source>
</evidence>
<comment type="similarity">
    <text evidence="6">Belongs to the HSP33 family.</text>
</comment>
<dbReference type="InterPro" id="IPR016154">
    <property type="entry name" value="Heat_shock_Hsp33_C"/>
</dbReference>
<keyword evidence="2 6" id="KW-0862">Zinc</keyword>
<keyword evidence="5 6" id="KW-0676">Redox-active center</keyword>
<evidence type="ECO:0000313" key="7">
    <source>
        <dbReference type="EMBL" id="NQV66261.1"/>
    </source>
</evidence>
<dbReference type="Proteomes" id="UP000754644">
    <property type="component" value="Unassembled WGS sequence"/>
</dbReference>
<keyword evidence="1 6" id="KW-0963">Cytoplasm</keyword>
<organism evidence="7 8">
    <name type="scientific">SAR86 cluster bacterium</name>
    <dbReference type="NCBI Taxonomy" id="2030880"/>
    <lineage>
        <taxon>Bacteria</taxon>
        <taxon>Pseudomonadati</taxon>
        <taxon>Pseudomonadota</taxon>
        <taxon>Gammaproteobacteria</taxon>
        <taxon>SAR86 cluster</taxon>
    </lineage>
</organism>
<reference evidence="7" key="1">
    <citation type="submission" date="2020-05" db="EMBL/GenBank/DDBJ databases">
        <title>Sulfur intermediates as new biogeochemical hubs in an aquatic model microbial ecosystem.</title>
        <authorList>
            <person name="Vigneron A."/>
        </authorList>
    </citation>
    <scope>NUCLEOTIDE SEQUENCE</scope>
    <source>
        <strain evidence="7">Bin.250</strain>
    </source>
</reference>
<keyword evidence="4 6" id="KW-0143">Chaperone</keyword>
<evidence type="ECO:0000256" key="5">
    <source>
        <dbReference type="ARBA" id="ARBA00023284"/>
    </source>
</evidence>
<dbReference type="InterPro" id="IPR016153">
    <property type="entry name" value="Heat_shock_Hsp33_N"/>
</dbReference>
<feature type="disulfide bond" description="Redox-active" evidence="6">
    <location>
        <begin position="261"/>
        <end position="264"/>
    </location>
</feature>
<dbReference type="SUPFAM" id="SSF118352">
    <property type="entry name" value="HSP33 redox switch-like"/>
    <property type="match status" value="1"/>
</dbReference>
<evidence type="ECO:0000256" key="3">
    <source>
        <dbReference type="ARBA" id="ARBA00023157"/>
    </source>
</evidence>
<evidence type="ECO:0000256" key="1">
    <source>
        <dbReference type="ARBA" id="ARBA00022490"/>
    </source>
</evidence>
<dbReference type="EMBL" id="JABMOJ010000491">
    <property type="protein sequence ID" value="NQV66261.1"/>
    <property type="molecule type" value="Genomic_DNA"/>
</dbReference>
<dbReference type="PANTHER" id="PTHR30111:SF1">
    <property type="entry name" value="33 KDA CHAPERONIN"/>
    <property type="match status" value="1"/>
</dbReference>
<proteinExistence type="inferred from homology"/>
<feature type="disulfide bond" description="Redox-active" evidence="6">
    <location>
        <begin position="228"/>
        <end position="230"/>
    </location>
</feature>
<dbReference type="InterPro" id="IPR000397">
    <property type="entry name" value="Heat_shock_Hsp33"/>
</dbReference>